<name>A0AAE0X3P1_9PEZI</name>
<evidence type="ECO:0000313" key="2">
    <source>
        <dbReference type="Proteomes" id="UP001270362"/>
    </source>
</evidence>
<proteinExistence type="predicted"/>
<organism evidence="1 2">
    <name type="scientific">Podospora appendiculata</name>
    <dbReference type="NCBI Taxonomy" id="314037"/>
    <lineage>
        <taxon>Eukaryota</taxon>
        <taxon>Fungi</taxon>
        <taxon>Dikarya</taxon>
        <taxon>Ascomycota</taxon>
        <taxon>Pezizomycotina</taxon>
        <taxon>Sordariomycetes</taxon>
        <taxon>Sordariomycetidae</taxon>
        <taxon>Sordariales</taxon>
        <taxon>Podosporaceae</taxon>
        <taxon>Podospora</taxon>
    </lineage>
</organism>
<reference evidence="1" key="1">
    <citation type="journal article" date="2023" name="Mol. Phylogenet. Evol.">
        <title>Genome-scale phylogeny and comparative genomics of the fungal order Sordariales.</title>
        <authorList>
            <person name="Hensen N."/>
            <person name="Bonometti L."/>
            <person name="Westerberg I."/>
            <person name="Brannstrom I.O."/>
            <person name="Guillou S."/>
            <person name="Cros-Aarteil S."/>
            <person name="Calhoun S."/>
            <person name="Haridas S."/>
            <person name="Kuo A."/>
            <person name="Mondo S."/>
            <person name="Pangilinan J."/>
            <person name="Riley R."/>
            <person name="LaButti K."/>
            <person name="Andreopoulos B."/>
            <person name="Lipzen A."/>
            <person name="Chen C."/>
            <person name="Yan M."/>
            <person name="Daum C."/>
            <person name="Ng V."/>
            <person name="Clum A."/>
            <person name="Steindorff A."/>
            <person name="Ohm R.A."/>
            <person name="Martin F."/>
            <person name="Silar P."/>
            <person name="Natvig D.O."/>
            <person name="Lalanne C."/>
            <person name="Gautier V."/>
            <person name="Ament-Velasquez S.L."/>
            <person name="Kruys A."/>
            <person name="Hutchinson M.I."/>
            <person name="Powell A.J."/>
            <person name="Barry K."/>
            <person name="Miller A.N."/>
            <person name="Grigoriev I.V."/>
            <person name="Debuchy R."/>
            <person name="Gladieux P."/>
            <person name="Hiltunen Thoren M."/>
            <person name="Johannesson H."/>
        </authorList>
    </citation>
    <scope>NUCLEOTIDE SEQUENCE</scope>
    <source>
        <strain evidence="1">CBS 314.62</strain>
    </source>
</reference>
<dbReference type="Proteomes" id="UP001270362">
    <property type="component" value="Unassembled WGS sequence"/>
</dbReference>
<evidence type="ECO:0000313" key="1">
    <source>
        <dbReference type="EMBL" id="KAK3683942.1"/>
    </source>
</evidence>
<keyword evidence="2" id="KW-1185">Reference proteome</keyword>
<comment type="caution">
    <text evidence="1">The sequence shown here is derived from an EMBL/GenBank/DDBJ whole genome shotgun (WGS) entry which is preliminary data.</text>
</comment>
<gene>
    <name evidence="1" type="ORF">B0T22DRAFT_266633</name>
</gene>
<dbReference type="AlphaFoldDB" id="A0AAE0X3P1"/>
<accession>A0AAE0X3P1</accession>
<dbReference type="EMBL" id="JAULSO010000004">
    <property type="protein sequence ID" value="KAK3683942.1"/>
    <property type="molecule type" value="Genomic_DNA"/>
</dbReference>
<protein>
    <submittedName>
        <fullName evidence="1">Uncharacterized protein</fullName>
    </submittedName>
</protein>
<reference evidence="1" key="2">
    <citation type="submission" date="2023-06" db="EMBL/GenBank/DDBJ databases">
        <authorList>
            <consortium name="Lawrence Berkeley National Laboratory"/>
            <person name="Haridas S."/>
            <person name="Hensen N."/>
            <person name="Bonometti L."/>
            <person name="Westerberg I."/>
            <person name="Brannstrom I.O."/>
            <person name="Guillou S."/>
            <person name="Cros-Aarteil S."/>
            <person name="Calhoun S."/>
            <person name="Kuo A."/>
            <person name="Mondo S."/>
            <person name="Pangilinan J."/>
            <person name="Riley R."/>
            <person name="Labutti K."/>
            <person name="Andreopoulos B."/>
            <person name="Lipzen A."/>
            <person name="Chen C."/>
            <person name="Yanf M."/>
            <person name="Daum C."/>
            <person name="Ng V."/>
            <person name="Clum A."/>
            <person name="Steindorff A."/>
            <person name="Ohm R."/>
            <person name="Martin F."/>
            <person name="Silar P."/>
            <person name="Natvig D."/>
            <person name="Lalanne C."/>
            <person name="Gautier V."/>
            <person name="Ament-Velasquez S.L."/>
            <person name="Kruys A."/>
            <person name="Hutchinson M.I."/>
            <person name="Powell A.J."/>
            <person name="Barry K."/>
            <person name="Miller A.N."/>
            <person name="Grigoriev I.V."/>
            <person name="Debuchy R."/>
            <person name="Gladieux P."/>
            <person name="Thoren M.H."/>
            <person name="Johannesson H."/>
        </authorList>
    </citation>
    <scope>NUCLEOTIDE SEQUENCE</scope>
    <source>
        <strain evidence="1">CBS 314.62</strain>
    </source>
</reference>
<sequence>MRQCGEVAKAVEICFALVRFLFGLGSAVVMGEGRCDVCCVFWFCFCSVLVFSQSRVGIFDAQPAQKVYTAQAKQWKAKAKAGSQQKSNVYCESRQFGLCTKLASRVLQGRGISDWHGMQRLSVCLWKGCDLQLFGSDGNDVDGMWLIVCVARLCSLYQPKGTYGTAGAHSKAGRYGTTDNMKRRDRKLVARPGLN</sequence>